<reference evidence="1 2" key="1">
    <citation type="submission" date="2018-08" db="EMBL/GenBank/DDBJ databases">
        <title>A genome reference for cultivated species of the human gut microbiota.</title>
        <authorList>
            <person name="Zou Y."/>
            <person name="Xue W."/>
            <person name="Luo G."/>
        </authorList>
    </citation>
    <scope>NUCLEOTIDE SEQUENCE [LARGE SCALE GENOMIC DNA]</scope>
    <source>
        <strain evidence="1 2">AM40-30BH</strain>
    </source>
</reference>
<sequence length="412" mass="48342">MNPILKTVIYLVTSGYICLSCTNGNNFEKEINSYNYVIGTQTVGAKYKFTEETNLVETAVEIRKMGSNLLKMSLSPRYYWENYDIPYQSEIKSLRDLAQEKSVAQVFNMDFTYYQIWIYEFSQYTQEPKGEKRDEYQIKFINGLSDEYADKSYKEIYDLACYLLRKYSGTGKVFYLGNWEGDWHLRWDYNRDKPANPRTVEGMTRWLNVRQKAIDDAKRDTPHNNIGMYHYVEVNLSDLAVKGDTCVVNTILPQINPDYVSFSSYTATNPPMTEAAMDSTLIMHLNHIASKMKPKAGIQGKRLFIGEYGWSESVYSQEEIDQRAKWVIKTAMKWGCPFILFWEMYNNELNDDGSNRGFWLIDQKGSKTPLYYTYQKFYIESREWIIDFTQKQNRIPSQDEFLKAAISFEALK</sequence>
<comment type="caution">
    <text evidence="1">The sequence shown here is derived from an EMBL/GenBank/DDBJ whole genome shotgun (WGS) entry which is preliminary data.</text>
</comment>
<dbReference type="SUPFAM" id="SSF51445">
    <property type="entry name" value="(Trans)glycosidases"/>
    <property type="match status" value="1"/>
</dbReference>
<dbReference type="AlphaFoldDB" id="A0A413VPT4"/>
<evidence type="ECO:0000313" key="1">
    <source>
        <dbReference type="EMBL" id="RHB35494.1"/>
    </source>
</evidence>
<accession>A0A413VPT4</accession>
<dbReference type="EMBL" id="QSGO01000006">
    <property type="protein sequence ID" value="RHB35494.1"/>
    <property type="molecule type" value="Genomic_DNA"/>
</dbReference>
<dbReference type="RefSeq" id="WP_122201464.1">
    <property type="nucleotide sequence ID" value="NZ_CABJFV010000006.1"/>
</dbReference>
<evidence type="ECO:0008006" key="3">
    <source>
        <dbReference type="Google" id="ProtNLM"/>
    </source>
</evidence>
<dbReference type="InterPro" id="IPR017853">
    <property type="entry name" value="GH"/>
</dbReference>
<gene>
    <name evidence="1" type="ORF">DW888_10270</name>
</gene>
<evidence type="ECO:0000313" key="2">
    <source>
        <dbReference type="Proteomes" id="UP000284379"/>
    </source>
</evidence>
<proteinExistence type="predicted"/>
<dbReference type="Proteomes" id="UP000284379">
    <property type="component" value="Unassembled WGS sequence"/>
</dbReference>
<organism evidence="1 2">
    <name type="scientific">Bacteroides nordii</name>
    <dbReference type="NCBI Taxonomy" id="291645"/>
    <lineage>
        <taxon>Bacteria</taxon>
        <taxon>Pseudomonadati</taxon>
        <taxon>Bacteroidota</taxon>
        <taxon>Bacteroidia</taxon>
        <taxon>Bacteroidales</taxon>
        <taxon>Bacteroidaceae</taxon>
        <taxon>Bacteroides</taxon>
    </lineage>
</organism>
<name>A0A413VPT4_9BACE</name>
<protein>
    <recommendedName>
        <fullName evidence="3">Glycoside hydrolase family 5 domain-containing protein</fullName>
    </recommendedName>
</protein>